<reference evidence="2" key="1">
    <citation type="submission" date="2016-11" db="EMBL/GenBank/DDBJ databases">
        <authorList>
            <person name="Varghese N."/>
            <person name="Submissions S."/>
        </authorList>
    </citation>
    <scope>NUCLEOTIDE SEQUENCE [LARGE SCALE GENOMIC DNA]</scope>
    <source>
        <strain evidence="2">DSM 18761</strain>
    </source>
</reference>
<evidence type="ECO:0000313" key="1">
    <source>
        <dbReference type="EMBL" id="SHE37543.1"/>
    </source>
</evidence>
<protein>
    <submittedName>
        <fullName evidence="1">Uncharacterized protein</fullName>
    </submittedName>
</protein>
<dbReference type="AlphaFoldDB" id="A0A1M4SZF2"/>
<dbReference type="Proteomes" id="UP000184127">
    <property type="component" value="Unassembled WGS sequence"/>
</dbReference>
<name>A0A1M4SZF2_9THEO</name>
<keyword evidence="2" id="KW-1185">Reference proteome</keyword>
<dbReference type="EMBL" id="FQUR01000006">
    <property type="protein sequence ID" value="SHE37543.1"/>
    <property type="molecule type" value="Genomic_DNA"/>
</dbReference>
<evidence type="ECO:0000313" key="2">
    <source>
        <dbReference type="Proteomes" id="UP000184127"/>
    </source>
</evidence>
<proteinExistence type="predicted"/>
<sequence length="47" mass="5629">MNDIYDELIRSIEESKLSGVDPNKNSFNKILDKRELDRRKEDYKSII</sequence>
<dbReference type="RefSeq" id="WP_234949198.1">
    <property type="nucleotide sequence ID" value="NZ_FQUR01000006.1"/>
</dbReference>
<organism evidence="1 2">
    <name type="scientific">Thermoanaerobacter uzonensis DSM 18761</name>
    <dbReference type="NCBI Taxonomy" id="1123369"/>
    <lineage>
        <taxon>Bacteria</taxon>
        <taxon>Bacillati</taxon>
        <taxon>Bacillota</taxon>
        <taxon>Clostridia</taxon>
        <taxon>Thermoanaerobacterales</taxon>
        <taxon>Thermoanaerobacteraceae</taxon>
        <taxon>Thermoanaerobacter</taxon>
    </lineage>
</organism>
<accession>A0A1M4SZF2</accession>
<gene>
    <name evidence="1" type="ORF">SAMN02745195_00321</name>
</gene>